<gene>
    <name evidence="10" type="ORF">G5C60_42180</name>
</gene>
<dbReference type="RefSeq" id="WP_165267994.1">
    <property type="nucleotide sequence ID" value="NZ_JAAKZY010000229.1"/>
</dbReference>
<dbReference type="InterPro" id="IPR004869">
    <property type="entry name" value="MMPL_dom"/>
</dbReference>
<feature type="transmembrane region" description="Helical" evidence="8">
    <location>
        <begin position="649"/>
        <end position="668"/>
    </location>
</feature>
<feature type="transmembrane region" description="Helical" evidence="8">
    <location>
        <begin position="363"/>
        <end position="384"/>
    </location>
</feature>
<dbReference type="GO" id="GO:0005886">
    <property type="term" value="C:plasma membrane"/>
    <property type="evidence" value="ECO:0007669"/>
    <property type="project" value="UniProtKB-SubCell"/>
</dbReference>
<feature type="transmembrane region" description="Helical" evidence="8">
    <location>
        <begin position="537"/>
        <end position="556"/>
    </location>
</feature>
<feature type="transmembrane region" description="Helical" evidence="8">
    <location>
        <begin position="674"/>
        <end position="693"/>
    </location>
</feature>
<keyword evidence="4 8" id="KW-0812">Transmembrane</keyword>
<feature type="transmembrane region" description="Helical" evidence="8">
    <location>
        <begin position="178"/>
        <end position="198"/>
    </location>
</feature>
<feature type="transmembrane region" description="Helical" evidence="8">
    <location>
        <begin position="229"/>
        <end position="249"/>
    </location>
</feature>
<dbReference type="SUPFAM" id="SSF82866">
    <property type="entry name" value="Multidrug efflux transporter AcrB transmembrane domain"/>
    <property type="match status" value="2"/>
</dbReference>
<feature type="transmembrane region" description="Helical" evidence="8">
    <location>
        <begin position="270"/>
        <end position="298"/>
    </location>
</feature>
<evidence type="ECO:0000256" key="4">
    <source>
        <dbReference type="ARBA" id="ARBA00022692"/>
    </source>
</evidence>
<protein>
    <submittedName>
        <fullName evidence="10">MMPL family transporter</fullName>
    </submittedName>
</protein>
<accession>A0A6G4VIP2</accession>
<dbReference type="AlphaFoldDB" id="A0A6G4VIP2"/>
<dbReference type="EMBL" id="JAAKZY010000229">
    <property type="protein sequence ID" value="NGO14028.1"/>
    <property type="molecule type" value="Genomic_DNA"/>
</dbReference>
<dbReference type="Pfam" id="PF03176">
    <property type="entry name" value="MMPL"/>
    <property type="match status" value="2"/>
</dbReference>
<sequence length="745" mass="76760">MAVLLHRLGLSAYRHRKLVLGIWLFVLAALITCVSVFSGKLDDRFSVPGTESQRALDSLSKTLPEASGAGAQIVFTAPEGHRLTEAPYAAAITRTVTAAEKAPQVSEVADPRATGAVSADGTTAIVQVQYPVQNTEVRTSSVDAIEDAAEAAEKDGLKTSVGGSVYSSKGVHVGPSEIIGVAVALLVLVVTFGSLLAAGMALLPALIGVAVGLAGLLALAPAVSISSTAVTLALMLGLAVGIDYVLFILSRHRQQLARGADPKESIALATGTAGSAVVFAGTTVIIALAALSVIGIPFLTTMGLGAAGAVLIAVLAAITLVPAVAGFAGSRLTPKPGSRAAKRAADTEGDTGRTTMGARWTKLVIAKPLLTVLAVAGILVTLALPATDLRLALPDNGSAPHAATERKAYDTISDKFGDGFNGPLLVLTETKKGETRNGESKDRTSAASSQAGAQVAQKLRTLGNVQAVLPPQPTSDPAQSVITVLPKSGPDSVRTDQLVRDIRKTGADIREKTGATIAVTGTTAVNIDVSNRLSDSLLPFVAIVVGLSLILLMIVFRSLVIPVKAAVGFLLSVGASLGLVVAVFQWGWLADALGVPSTGPVVSFLPIILIGVLFGLAMDYEVFLVSGMREEWAHTGRARQSVVDGARHSVRVVTAAALIMFTVFAGFFPLDDALIKPIAFALAVGVAIDAFAVRMTLVPAVLALAGRGAWWLPAWLDRILPDLDIEGTSLQKATPAKAKEPQPVS</sequence>
<name>A0A6G4VIP2_9ACTN</name>
<dbReference type="PROSITE" id="PS50156">
    <property type="entry name" value="SSD"/>
    <property type="match status" value="1"/>
</dbReference>
<feature type="region of interest" description="Disordered" evidence="7">
    <location>
        <begin position="333"/>
        <end position="353"/>
    </location>
</feature>
<comment type="subcellular location">
    <subcellularLocation>
        <location evidence="1">Cell membrane</location>
        <topology evidence="1">Multi-pass membrane protein</topology>
    </subcellularLocation>
</comment>
<comment type="similarity">
    <text evidence="2">Belongs to the resistance-nodulation-cell division (RND) (TC 2.A.6) family. MmpL subfamily.</text>
</comment>
<comment type="caution">
    <text evidence="10">The sequence shown here is derived from an EMBL/GenBank/DDBJ whole genome shotgun (WGS) entry which is preliminary data.</text>
</comment>
<evidence type="ECO:0000256" key="3">
    <source>
        <dbReference type="ARBA" id="ARBA00022475"/>
    </source>
</evidence>
<evidence type="ECO:0000313" key="11">
    <source>
        <dbReference type="Proteomes" id="UP000472335"/>
    </source>
</evidence>
<evidence type="ECO:0000259" key="9">
    <source>
        <dbReference type="PROSITE" id="PS50156"/>
    </source>
</evidence>
<keyword evidence="3" id="KW-1003">Cell membrane</keyword>
<dbReference type="PANTHER" id="PTHR33406">
    <property type="entry name" value="MEMBRANE PROTEIN MJ1562-RELATED"/>
    <property type="match status" value="1"/>
</dbReference>
<evidence type="ECO:0000256" key="6">
    <source>
        <dbReference type="ARBA" id="ARBA00023136"/>
    </source>
</evidence>
<dbReference type="Gene3D" id="1.20.1640.10">
    <property type="entry name" value="Multidrug efflux transporter AcrB transmembrane domain"/>
    <property type="match status" value="2"/>
</dbReference>
<feature type="domain" description="SSD" evidence="9">
    <location>
        <begin position="195"/>
        <end position="327"/>
    </location>
</feature>
<dbReference type="InterPro" id="IPR050545">
    <property type="entry name" value="Mycobact_MmpL"/>
</dbReference>
<feature type="region of interest" description="Disordered" evidence="7">
    <location>
        <begin position="429"/>
        <end position="450"/>
    </location>
</feature>
<feature type="transmembrane region" description="Helical" evidence="8">
    <location>
        <begin position="304"/>
        <end position="329"/>
    </location>
</feature>
<keyword evidence="5 8" id="KW-1133">Transmembrane helix</keyword>
<dbReference type="Proteomes" id="UP000472335">
    <property type="component" value="Unassembled WGS sequence"/>
</dbReference>
<dbReference type="InterPro" id="IPR000731">
    <property type="entry name" value="SSD"/>
</dbReference>
<feature type="compositionally biased region" description="Basic and acidic residues" evidence="7">
    <location>
        <begin position="429"/>
        <end position="444"/>
    </location>
</feature>
<organism evidence="10 11">
    <name type="scientific">Streptomyces scabichelini</name>
    <dbReference type="NCBI Taxonomy" id="2711217"/>
    <lineage>
        <taxon>Bacteria</taxon>
        <taxon>Bacillati</taxon>
        <taxon>Actinomycetota</taxon>
        <taxon>Actinomycetes</taxon>
        <taxon>Kitasatosporales</taxon>
        <taxon>Streptomycetaceae</taxon>
        <taxon>Streptomyces</taxon>
    </lineage>
</organism>
<reference evidence="10 11" key="1">
    <citation type="submission" date="2020-02" db="EMBL/GenBank/DDBJ databases">
        <title>Whole-genome analyses of novel actinobacteria.</title>
        <authorList>
            <person name="Sahin N."/>
            <person name="Gencbay T."/>
        </authorList>
    </citation>
    <scope>NUCLEOTIDE SEQUENCE [LARGE SCALE GENOMIC DNA]</scope>
    <source>
        <strain evidence="10 11">HC44</strain>
    </source>
</reference>
<keyword evidence="11" id="KW-1185">Reference proteome</keyword>
<feature type="transmembrane region" description="Helical" evidence="8">
    <location>
        <begin position="568"/>
        <end position="589"/>
    </location>
</feature>
<feature type="transmembrane region" description="Helical" evidence="8">
    <location>
        <begin position="205"/>
        <end position="223"/>
    </location>
</feature>
<keyword evidence="6 8" id="KW-0472">Membrane</keyword>
<evidence type="ECO:0000256" key="2">
    <source>
        <dbReference type="ARBA" id="ARBA00010157"/>
    </source>
</evidence>
<evidence type="ECO:0000256" key="1">
    <source>
        <dbReference type="ARBA" id="ARBA00004651"/>
    </source>
</evidence>
<evidence type="ECO:0000313" key="10">
    <source>
        <dbReference type="EMBL" id="NGO14028.1"/>
    </source>
</evidence>
<feature type="transmembrane region" description="Helical" evidence="8">
    <location>
        <begin position="601"/>
        <end position="628"/>
    </location>
</feature>
<dbReference type="PANTHER" id="PTHR33406:SF11">
    <property type="entry name" value="MEMBRANE PROTEIN SCO6666-RELATED"/>
    <property type="match status" value="1"/>
</dbReference>
<feature type="transmembrane region" description="Helical" evidence="8">
    <location>
        <begin position="20"/>
        <end position="38"/>
    </location>
</feature>
<evidence type="ECO:0000256" key="7">
    <source>
        <dbReference type="SAM" id="MobiDB-lite"/>
    </source>
</evidence>
<evidence type="ECO:0000256" key="5">
    <source>
        <dbReference type="ARBA" id="ARBA00022989"/>
    </source>
</evidence>
<proteinExistence type="inferred from homology"/>
<evidence type="ECO:0000256" key="8">
    <source>
        <dbReference type="SAM" id="Phobius"/>
    </source>
</evidence>